<dbReference type="AlphaFoldDB" id="A0A3Q3VWS2"/>
<evidence type="ECO:0000256" key="7">
    <source>
        <dbReference type="PROSITE-ProRule" id="PRU00042"/>
    </source>
</evidence>
<evidence type="ECO:0000256" key="3">
    <source>
        <dbReference type="ARBA" id="ARBA00022737"/>
    </source>
</evidence>
<dbReference type="STRING" id="94237.ENSMMOP00000000594"/>
<dbReference type="InterPro" id="IPR013087">
    <property type="entry name" value="Znf_C2H2_type"/>
</dbReference>
<organism evidence="9 10">
    <name type="scientific">Mola mola</name>
    <name type="common">Ocean sunfish</name>
    <name type="synonym">Tetraodon mola</name>
    <dbReference type="NCBI Taxonomy" id="94237"/>
    <lineage>
        <taxon>Eukaryota</taxon>
        <taxon>Metazoa</taxon>
        <taxon>Chordata</taxon>
        <taxon>Craniata</taxon>
        <taxon>Vertebrata</taxon>
        <taxon>Euteleostomi</taxon>
        <taxon>Actinopterygii</taxon>
        <taxon>Neopterygii</taxon>
        <taxon>Teleostei</taxon>
        <taxon>Neoteleostei</taxon>
        <taxon>Acanthomorphata</taxon>
        <taxon>Eupercaria</taxon>
        <taxon>Tetraodontiformes</taxon>
        <taxon>Molidae</taxon>
        <taxon>Mola</taxon>
    </lineage>
</organism>
<dbReference type="GO" id="GO:0005634">
    <property type="term" value="C:nucleus"/>
    <property type="evidence" value="ECO:0007669"/>
    <property type="project" value="UniProtKB-SubCell"/>
</dbReference>
<keyword evidence="6" id="KW-0539">Nucleus</keyword>
<dbReference type="GO" id="GO:0008270">
    <property type="term" value="F:zinc ion binding"/>
    <property type="evidence" value="ECO:0007669"/>
    <property type="project" value="UniProtKB-KW"/>
</dbReference>
<evidence type="ECO:0000259" key="8">
    <source>
        <dbReference type="PROSITE" id="PS50157"/>
    </source>
</evidence>
<comment type="subcellular location">
    <subcellularLocation>
        <location evidence="1">Nucleus</location>
    </subcellularLocation>
</comment>
<dbReference type="PROSITE" id="PS50157">
    <property type="entry name" value="ZINC_FINGER_C2H2_2"/>
    <property type="match status" value="2"/>
</dbReference>
<dbReference type="PROSITE" id="PS00028">
    <property type="entry name" value="ZINC_FINGER_C2H2_1"/>
    <property type="match status" value="2"/>
</dbReference>
<dbReference type="PANTHER" id="PTHR24388:SF54">
    <property type="entry name" value="PROTEIN ESCARGOT"/>
    <property type="match status" value="1"/>
</dbReference>
<keyword evidence="3" id="KW-0677">Repeat</keyword>
<dbReference type="InterPro" id="IPR036236">
    <property type="entry name" value="Znf_C2H2_sf"/>
</dbReference>
<dbReference type="FunFam" id="3.30.160.60:FF:000446">
    <property type="entry name" value="Zinc finger protein"/>
    <property type="match status" value="1"/>
</dbReference>
<feature type="domain" description="C2H2-type" evidence="8">
    <location>
        <begin position="51"/>
        <end position="78"/>
    </location>
</feature>
<protein>
    <recommendedName>
        <fullName evidence="8">C2H2-type domain-containing protein</fullName>
    </recommendedName>
</protein>
<dbReference type="Ensembl" id="ENSMMOT00000000605.1">
    <property type="protein sequence ID" value="ENSMMOP00000000594.1"/>
    <property type="gene ID" value="ENSMMOG00000000511.1"/>
</dbReference>
<evidence type="ECO:0000256" key="4">
    <source>
        <dbReference type="ARBA" id="ARBA00022771"/>
    </source>
</evidence>
<dbReference type="PANTHER" id="PTHR24388">
    <property type="entry name" value="ZINC FINGER PROTEIN"/>
    <property type="match status" value="1"/>
</dbReference>
<reference evidence="9" key="2">
    <citation type="submission" date="2025-09" db="UniProtKB">
        <authorList>
            <consortium name="Ensembl"/>
        </authorList>
    </citation>
    <scope>IDENTIFICATION</scope>
</reference>
<evidence type="ECO:0000256" key="1">
    <source>
        <dbReference type="ARBA" id="ARBA00004123"/>
    </source>
</evidence>
<dbReference type="SUPFAM" id="SSF57667">
    <property type="entry name" value="beta-beta-alpha zinc fingers"/>
    <property type="match status" value="2"/>
</dbReference>
<dbReference type="InterPro" id="IPR050527">
    <property type="entry name" value="Snail/Krueppel_Znf"/>
</dbReference>
<dbReference type="SMART" id="SM00355">
    <property type="entry name" value="ZnF_C2H2"/>
    <property type="match status" value="2"/>
</dbReference>
<evidence type="ECO:0000313" key="9">
    <source>
        <dbReference type="Ensembl" id="ENSMMOP00000000594.1"/>
    </source>
</evidence>
<evidence type="ECO:0000256" key="5">
    <source>
        <dbReference type="ARBA" id="ARBA00022833"/>
    </source>
</evidence>
<accession>A0A3Q3VWS2</accession>
<dbReference type="FunFam" id="3.30.160.60:FF:000145">
    <property type="entry name" value="Zinc finger protein 574"/>
    <property type="match status" value="1"/>
</dbReference>
<evidence type="ECO:0000256" key="6">
    <source>
        <dbReference type="ARBA" id="ARBA00023242"/>
    </source>
</evidence>
<dbReference type="GO" id="GO:0000981">
    <property type="term" value="F:DNA-binding transcription factor activity, RNA polymerase II-specific"/>
    <property type="evidence" value="ECO:0007669"/>
    <property type="project" value="TreeGrafter"/>
</dbReference>
<evidence type="ECO:0000256" key="2">
    <source>
        <dbReference type="ARBA" id="ARBA00022723"/>
    </source>
</evidence>
<dbReference type="GO" id="GO:0000978">
    <property type="term" value="F:RNA polymerase II cis-regulatory region sequence-specific DNA binding"/>
    <property type="evidence" value="ECO:0007669"/>
    <property type="project" value="TreeGrafter"/>
</dbReference>
<dbReference type="Gene3D" id="3.30.160.60">
    <property type="entry name" value="Classic Zinc Finger"/>
    <property type="match status" value="2"/>
</dbReference>
<keyword evidence="10" id="KW-1185">Reference proteome</keyword>
<name>A0A3Q3VWS2_MOLML</name>
<proteinExistence type="predicted"/>
<keyword evidence="4 7" id="KW-0863">Zinc-finger</keyword>
<dbReference type="Pfam" id="PF13894">
    <property type="entry name" value="zf-C2H2_4"/>
    <property type="match status" value="1"/>
</dbReference>
<reference evidence="9" key="1">
    <citation type="submission" date="2025-08" db="UniProtKB">
        <authorList>
            <consortium name="Ensembl"/>
        </authorList>
    </citation>
    <scope>IDENTIFICATION</scope>
</reference>
<evidence type="ECO:0000313" key="10">
    <source>
        <dbReference type="Proteomes" id="UP000261620"/>
    </source>
</evidence>
<keyword evidence="5" id="KW-0862">Zinc</keyword>
<keyword evidence="2" id="KW-0479">Metal-binding</keyword>
<feature type="domain" description="C2H2-type" evidence="8">
    <location>
        <begin position="15"/>
        <end position="43"/>
    </location>
</feature>
<dbReference type="Proteomes" id="UP000261620">
    <property type="component" value="Unplaced"/>
</dbReference>
<sequence>LLSSSEVIHSGVKPYRCELCPKAYMRTNDLEHHKKVVHVDGAAEPQRPSSLLCDLCGKEFKCKSQLAVHFQTHTGGAPPISWAETSTPQPCCVSAHL</sequence>
<dbReference type="Pfam" id="PF00096">
    <property type="entry name" value="zf-C2H2"/>
    <property type="match status" value="1"/>
</dbReference>